<organism evidence="2">
    <name type="scientific">Rhizophora mucronata</name>
    <name type="common">Asiatic mangrove</name>
    <dbReference type="NCBI Taxonomy" id="61149"/>
    <lineage>
        <taxon>Eukaryota</taxon>
        <taxon>Viridiplantae</taxon>
        <taxon>Streptophyta</taxon>
        <taxon>Embryophyta</taxon>
        <taxon>Tracheophyta</taxon>
        <taxon>Spermatophyta</taxon>
        <taxon>Magnoliopsida</taxon>
        <taxon>eudicotyledons</taxon>
        <taxon>Gunneridae</taxon>
        <taxon>Pentapetalae</taxon>
        <taxon>rosids</taxon>
        <taxon>fabids</taxon>
        <taxon>Malpighiales</taxon>
        <taxon>Rhizophoraceae</taxon>
        <taxon>Rhizophora</taxon>
    </lineage>
</organism>
<proteinExistence type="predicted"/>
<feature type="region of interest" description="Disordered" evidence="1">
    <location>
        <begin position="1"/>
        <end position="21"/>
    </location>
</feature>
<dbReference type="AlphaFoldDB" id="A0A2P2PLN3"/>
<protein>
    <submittedName>
        <fullName evidence="2">Uncharacterized protein</fullName>
    </submittedName>
</protein>
<name>A0A2P2PLN3_RHIMU</name>
<reference evidence="2" key="1">
    <citation type="submission" date="2018-02" db="EMBL/GenBank/DDBJ databases">
        <title>Rhizophora mucronata_Transcriptome.</title>
        <authorList>
            <person name="Meera S.P."/>
            <person name="Sreeshan A."/>
            <person name="Augustine A."/>
        </authorList>
    </citation>
    <scope>NUCLEOTIDE SEQUENCE</scope>
    <source>
        <tissue evidence="2">Leaf</tissue>
    </source>
</reference>
<sequence>MRGTSNPAKAWPLKSLTKRRF</sequence>
<dbReference type="EMBL" id="GGEC01075081">
    <property type="protein sequence ID" value="MBX55565.1"/>
    <property type="molecule type" value="Transcribed_RNA"/>
</dbReference>
<evidence type="ECO:0000256" key="1">
    <source>
        <dbReference type="SAM" id="MobiDB-lite"/>
    </source>
</evidence>
<evidence type="ECO:0000313" key="2">
    <source>
        <dbReference type="EMBL" id="MBX55565.1"/>
    </source>
</evidence>
<accession>A0A2P2PLN3</accession>